<dbReference type="InterPro" id="IPR036514">
    <property type="entry name" value="SGNH_hydro_sf"/>
</dbReference>
<dbReference type="GO" id="GO:0016788">
    <property type="term" value="F:hydrolase activity, acting on ester bonds"/>
    <property type="evidence" value="ECO:0007669"/>
    <property type="project" value="InterPro"/>
</dbReference>
<evidence type="ECO:0000313" key="4">
    <source>
        <dbReference type="Proteomes" id="UP001385951"/>
    </source>
</evidence>
<feature type="chain" id="PRO_5044024412" description="Carbohydrate esterase family 16 protein" evidence="2">
    <location>
        <begin position="19"/>
        <end position="316"/>
    </location>
</feature>
<evidence type="ECO:0000256" key="1">
    <source>
        <dbReference type="ARBA" id="ARBA00022801"/>
    </source>
</evidence>
<reference evidence="3 4" key="1">
    <citation type="submission" date="2022-09" db="EMBL/GenBank/DDBJ databases">
        <authorList>
            <person name="Palmer J.M."/>
        </authorList>
    </citation>
    <scope>NUCLEOTIDE SEQUENCE [LARGE SCALE GENOMIC DNA]</scope>
    <source>
        <strain evidence="3 4">DSM 7382</strain>
    </source>
</reference>
<proteinExistence type="predicted"/>
<dbReference type="Pfam" id="PF00657">
    <property type="entry name" value="Lipase_GDSL"/>
    <property type="match status" value="1"/>
</dbReference>
<protein>
    <recommendedName>
        <fullName evidence="5">Carbohydrate esterase family 16 protein</fullName>
    </recommendedName>
</protein>
<evidence type="ECO:0000256" key="2">
    <source>
        <dbReference type="SAM" id="SignalP"/>
    </source>
</evidence>
<name>A0AAW0G552_9APHY</name>
<comment type="caution">
    <text evidence="3">The sequence shown here is derived from an EMBL/GenBank/DDBJ whole genome shotgun (WGS) entry which is preliminary data.</text>
</comment>
<dbReference type="InterPro" id="IPR001087">
    <property type="entry name" value="GDSL"/>
</dbReference>
<dbReference type="Proteomes" id="UP001385951">
    <property type="component" value="Unassembled WGS sequence"/>
</dbReference>
<dbReference type="SUPFAM" id="SSF52266">
    <property type="entry name" value="SGNH hydrolase"/>
    <property type="match status" value="1"/>
</dbReference>
<keyword evidence="2" id="KW-0732">Signal</keyword>
<evidence type="ECO:0008006" key="5">
    <source>
        <dbReference type="Google" id="ProtNLM"/>
    </source>
</evidence>
<dbReference type="InterPro" id="IPR051058">
    <property type="entry name" value="GDSL_Est/Lipase"/>
</dbReference>
<accession>A0AAW0G552</accession>
<organism evidence="3 4">
    <name type="scientific">Cerrena zonata</name>
    <dbReference type="NCBI Taxonomy" id="2478898"/>
    <lineage>
        <taxon>Eukaryota</taxon>
        <taxon>Fungi</taxon>
        <taxon>Dikarya</taxon>
        <taxon>Basidiomycota</taxon>
        <taxon>Agaricomycotina</taxon>
        <taxon>Agaricomycetes</taxon>
        <taxon>Polyporales</taxon>
        <taxon>Cerrenaceae</taxon>
        <taxon>Cerrena</taxon>
    </lineage>
</organism>
<sequence length="316" mass="34247">MRITLSTLLIAFVGAAIAVGPGPNQIKNLVTFGDSYTDASQTGDGGVAWPTYAAGYGNFTLFPFAKAGATCSNNLTFAPFLSVAEGQIPAYVSQKNSGEINVPPEETIYTIWIGTNDLGANNILSGQQAPGVTVVDTTTCAVNWAKTLYDTGARNFLFQNMIPLQKVPMYQPNAYPNRYWTAARNTTAWSLEMAELVNAGNTMARLMLKELTPTLPGAHVGLFDSYALFSDIIVHPGNYLNGTAPLNVTDAINACVFDVDEPTNGPSFCTTATGTDKDSFLWWDEIHPSEQADRVVAREITDAIKRKSDKWSTWFS</sequence>
<dbReference type="PANTHER" id="PTHR45648">
    <property type="entry name" value="GDSL LIPASE/ACYLHYDROLASE FAMILY PROTEIN (AFU_ORTHOLOGUE AFUA_4G14700)"/>
    <property type="match status" value="1"/>
</dbReference>
<dbReference type="AlphaFoldDB" id="A0AAW0G552"/>
<keyword evidence="1" id="KW-0378">Hydrolase</keyword>
<dbReference type="PANTHER" id="PTHR45648:SF22">
    <property type="entry name" value="GDSL LIPASE_ACYLHYDROLASE FAMILY PROTEIN (AFU_ORTHOLOGUE AFUA_4G14700)"/>
    <property type="match status" value="1"/>
</dbReference>
<gene>
    <name evidence="3" type="ORF">QCA50_008348</name>
</gene>
<evidence type="ECO:0000313" key="3">
    <source>
        <dbReference type="EMBL" id="KAK7688808.1"/>
    </source>
</evidence>
<keyword evidence="4" id="KW-1185">Reference proteome</keyword>
<dbReference type="Gene3D" id="3.40.50.1110">
    <property type="entry name" value="SGNH hydrolase"/>
    <property type="match status" value="1"/>
</dbReference>
<feature type="signal peptide" evidence="2">
    <location>
        <begin position="1"/>
        <end position="18"/>
    </location>
</feature>
<dbReference type="EMBL" id="JASBNA010000010">
    <property type="protein sequence ID" value="KAK7688808.1"/>
    <property type="molecule type" value="Genomic_DNA"/>
</dbReference>